<dbReference type="EMBL" id="KZ613479">
    <property type="protein sequence ID" value="PMD22089.1"/>
    <property type="molecule type" value="Genomic_DNA"/>
</dbReference>
<keyword evidence="3" id="KW-1185">Reference proteome</keyword>
<evidence type="ECO:0000313" key="2">
    <source>
        <dbReference type="EMBL" id="PMD22089.1"/>
    </source>
</evidence>
<keyword evidence="1" id="KW-0812">Transmembrane</keyword>
<dbReference type="Proteomes" id="UP000235672">
    <property type="component" value="Unassembled WGS sequence"/>
</dbReference>
<protein>
    <submittedName>
        <fullName evidence="2">Uncharacterized protein</fullName>
    </submittedName>
</protein>
<accession>A0A2J6Q741</accession>
<dbReference type="AlphaFoldDB" id="A0A2J6Q741"/>
<name>A0A2J6Q741_9HELO</name>
<sequence length="134" mass="14560">MNNKDKAGPGPSLIAISVPYAALLIARSAGTVAAWIIFNKAPRDFCLCRVERWHDAIRGIKGDQNPPGFNRMVHELTEGFLDDLSSCSQTRTSVKGNRKCQLADDLFVGGNDCDGAKLPCVLSIGYNTHTKHSD</sequence>
<gene>
    <name evidence="2" type="ORF">NA56DRAFT_748437</name>
</gene>
<keyword evidence="1" id="KW-0472">Membrane</keyword>
<organism evidence="2 3">
    <name type="scientific">Hyaloscypha hepaticicola</name>
    <dbReference type="NCBI Taxonomy" id="2082293"/>
    <lineage>
        <taxon>Eukaryota</taxon>
        <taxon>Fungi</taxon>
        <taxon>Dikarya</taxon>
        <taxon>Ascomycota</taxon>
        <taxon>Pezizomycotina</taxon>
        <taxon>Leotiomycetes</taxon>
        <taxon>Helotiales</taxon>
        <taxon>Hyaloscyphaceae</taxon>
        <taxon>Hyaloscypha</taxon>
    </lineage>
</organism>
<feature type="transmembrane region" description="Helical" evidence="1">
    <location>
        <begin position="12"/>
        <end position="38"/>
    </location>
</feature>
<evidence type="ECO:0000256" key="1">
    <source>
        <dbReference type="SAM" id="Phobius"/>
    </source>
</evidence>
<reference evidence="2 3" key="1">
    <citation type="submission" date="2016-05" db="EMBL/GenBank/DDBJ databases">
        <title>A degradative enzymes factory behind the ericoid mycorrhizal symbiosis.</title>
        <authorList>
            <consortium name="DOE Joint Genome Institute"/>
            <person name="Martino E."/>
            <person name="Morin E."/>
            <person name="Grelet G."/>
            <person name="Kuo A."/>
            <person name="Kohler A."/>
            <person name="Daghino S."/>
            <person name="Barry K."/>
            <person name="Choi C."/>
            <person name="Cichocki N."/>
            <person name="Clum A."/>
            <person name="Copeland A."/>
            <person name="Hainaut M."/>
            <person name="Haridas S."/>
            <person name="Labutti K."/>
            <person name="Lindquist E."/>
            <person name="Lipzen A."/>
            <person name="Khouja H.-R."/>
            <person name="Murat C."/>
            <person name="Ohm R."/>
            <person name="Olson A."/>
            <person name="Spatafora J."/>
            <person name="Veneault-Fourrey C."/>
            <person name="Henrissat B."/>
            <person name="Grigoriev I."/>
            <person name="Martin F."/>
            <person name="Perotto S."/>
        </authorList>
    </citation>
    <scope>NUCLEOTIDE SEQUENCE [LARGE SCALE GENOMIC DNA]</scope>
    <source>
        <strain evidence="2 3">UAMH 7357</strain>
    </source>
</reference>
<keyword evidence="1" id="KW-1133">Transmembrane helix</keyword>
<evidence type="ECO:0000313" key="3">
    <source>
        <dbReference type="Proteomes" id="UP000235672"/>
    </source>
</evidence>
<proteinExistence type="predicted"/>